<evidence type="ECO:0000256" key="6">
    <source>
        <dbReference type="ARBA" id="ARBA00023125"/>
    </source>
</evidence>
<evidence type="ECO:0000256" key="1">
    <source>
        <dbReference type="ARBA" id="ARBA00010203"/>
    </source>
</evidence>
<dbReference type="InterPro" id="IPR001091">
    <property type="entry name" value="RM_Methyltransferase"/>
</dbReference>
<comment type="similarity">
    <text evidence="1">Belongs to the N(4)/N(6)-methyltransferase family. N(4) subfamily.</text>
</comment>
<dbReference type="PRINTS" id="PR00508">
    <property type="entry name" value="S21N4MTFRASE"/>
</dbReference>
<evidence type="ECO:0000256" key="5">
    <source>
        <dbReference type="ARBA" id="ARBA00022747"/>
    </source>
</evidence>
<reference evidence="10 11" key="1">
    <citation type="journal article" date="2016" name="Nat. Commun.">
        <title>Thousands of microbial genomes shed light on interconnected biogeochemical processes in an aquifer system.</title>
        <authorList>
            <person name="Anantharaman K."/>
            <person name="Brown C.T."/>
            <person name="Hug L.A."/>
            <person name="Sharon I."/>
            <person name="Castelle C.J."/>
            <person name="Probst A.J."/>
            <person name="Thomas B.C."/>
            <person name="Singh A."/>
            <person name="Wilkins M.J."/>
            <person name="Karaoz U."/>
            <person name="Brodie E.L."/>
            <person name="Williams K.H."/>
            <person name="Hubbard S.S."/>
            <person name="Banfield J.F."/>
        </authorList>
    </citation>
    <scope>NUCLEOTIDE SEQUENCE [LARGE SCALE GENOMIC DNA]</scope>
</reference>
<dbReference type="Gene3D" id="3.40.50.150">
    <property type="entry name" value="Vaccinia Virus protein VP39"/>
    <property type="match status" value="1"/>
</dbReference>
<comment type="catalytic activity">
    <reaction evidence="7">
        <text>a 2'-deoxycytidine in DNA + S-adenosyl-L-methionine = an N(4)-methyl-2'-deoxycytidine in DNA + S-adenosyl-L-homocysteine + H(+)</text>
        <dbReference type="Rhea" id="RHEA:16857"/>
        <dbReference type="Rhea" id="RHEA-COMP:11369"/>
        <dbReference type="Rhea" id="RHEA-COMP:13674"/>
        <dbReference type="ChEBI" id="CHEBI:15378"/>
        <dbReference type="ChEBI" id="CHEBI:57856"/>
        <dbReference type="ChEBI" id="CHEBI:59789"/>
        <dbReference type="ChEBI" id="CHEBI:85452"/>
        <dbReference type="ChEBI" id="CHEBI:137933"/>
        <dbReference type="EC" id="2.1.1.113"/>
    </reaction>
</comment>
<evidence type="ECO:0000256" key="2">
    <source>
        <dbReference type="ARBA" id="ARBA00022603"/>
    </source>
</evidence>
<dbReference type="EC" id="2.1.1.-" evidence="8"/>
<protein>
    <recommendedName>
        <fullName evidence="8">Methyltransferase</fullName>
        <ecNumber evidence="8">2.1.1.-</ecNumber>
    </recommendedName>
</protein>
<evidence type="ECO:0000259" key="9">
    <source>
        <dbReference type="Pfam" id="PF01555"/>
    </source>
</evidence>
<dbReference type="GO" id="GO:0008170">
    <property type="term" value="F:N-methyltransferase activity"/>
    <property type="evidence" value="ECO:0007669"/>
    <property type="project" value="InterPro"/>
</dbReference>
<dbReference type="GO" id="GO:0003677">
    <property type="term" value="F:DNA binding"/>
    <property type="evidence" value="ECO:0007669"/>
    <property type="project" value="UniProtKB-KW"/>
</dbReference>
<evidence type="ECO:0000256" key="8">
    <source>
        <dbReference type="RuleBase" id="RU362026"/>
    </source>
</evidence>
<dbReference type="InterPro" id="IPR029063">
    <property type="entry name" value="SAM-dependent_MTases_sf"/>
</dbReference>
<dbReference type="GO" id="GO:0009307">
    <property type="term" value="P:DNA restriction-modification system"/>
    <property type="evidence" value="ECO:0007669"/>
    <property type="project" value="UniProtKB-KW"/>
</dbReference>
<dbReference type="PROSITE" id="PS00093">
    <property type="entry name" value="N4_MTASE"/>
    <property type="match status" value="1"/>
</dbReference>
<dbReference type="AlphaFoldDB" id="A0A1F6P7K3"/>
<dbReference type="InterPro" id="IPR002941">
    <property type="entry name" value="DNA_methylase_N4/N6"/>
</dbReference>
<keyword evidence="6" id="KW-0238">DNA-binding</keyword>
<dbReference type="SUPFAM" id="SSF53335">
    <property type="entry name" value="S-adenosyl-L-methionine-dependent methyltransferases"/>
    <property type="match status" value="1"/>
</dbReference>
<feature type="domain" description="DNA methylase N-4/N-6" evidence="9">
    <location>
        <begin position="40"/>
        <end position="264"/>
    </location>
</feature>
<keyword evidence="2 10" id="KW-0489">Methyltransferase</keyword>
<keyword evidence="5" id="KW-0680">Restriction system</keyword>
<proteinExistence type="inferred from homology"/>
<sequence>MYKFEDLKNILGKPYFETANCLIYNMDCINAMQKIKNSVIDLTVTSPPYNIGKEYESTIPVNEYVNWCKQWMNEIYRITNESGAFWLNLGYLEFPEKAKALPITYLLWDKSPFYLVQEVIWNYGAGVAAKKFLSPRNEKLLWYTKNPENYLFNLDDIRDKNVKYPNQKKNGKLRCNPLGKNPSDVWQIPKVTSGENRSSKERTEHPAQFPEALINRIILAASNKNDVVLDPFLGSGTTAITALKNERKMIGFEISENYCKIAKQRILALLESQKQNKLI</sequence>
<organism evidence="10 11">
    <name type="scientific">Candidatus Magasanikbacteria bacterium RIFOXYD1_FULL_40_23</name>
    <dbReference type="NCBI Taxonomy" id="1798705"/>
    <lineage>
        <taxon>Bacteria</taxon>
        <taxon>Candidatus Magasanikiibacteriota</taxon>
    </lineage>
</organism>
<dbReference type="EMBL" id="MFRA01000008">
    <property type="protein sequence ID" value="OGH92156.1"/>
    <property type="molecule type" value="Genomic_DNA"/>
</dbReference>
<dbReference type="Proteomes" id="UP000176634">
    <property type="component" value="Unassembled WGS sequence"/>
</dbReference>
<evidence type="ECO:0000256" key="7">
    <source>
        <dbReference type="ARBA" id="ARBA00049120"/>
    </source>
</evidence>
<evidence type="ECO:0000313" key="11">
    <source>
        <dbReference type="Proteomes" id="UP000176634"/>
    </source>
</evidence>
<dbReference type="GO" id="GO:0015667">
    <property type="term" value="F:site-specific DNA-methyltransferase (cytosine-N4-specific) activity"/>
    <property type="evidence" value="ECO:0007669"/>
    <property type="project" value="UniProtKB-EC"/>
</dbReference>
<keyword evidence="3" id="KW-0808">Transferase</keyword>
<gene>
    <name evidence="10" type="ORF">A2563_00585</name>
</gene>
<comment type="caution">
    <text evidence="10">The sequence shown here is derived from an EMBL/GenBank/DDBJ whole genome shotgun (WGS) entry which is preliminary data.</text>
</comment>
<dbReference type="GO" id="GO:0009007">
    <property type="term" value="F:site-specific DNA-methyltransferase (adenine-specific) activity"/>
    <property type="evidence" value="ECO:0007669"/>
    <property type="project" value="TreeGrafter"/>
</dbReference>
<dbReference type="GO" id="GO:0005737">
    <property type="term" value="C:cytoplasm"/>
    <property type="evidence" value="ECO:0007669"/>
    <property type="project" value="TreeGrafter"/>
</dbReference>
<accession>A0A1F6P7K3</accession>
<name>A0A1F6P7K3_9BACT</name>
<evidence type="ECO:0000256" key="4">
    <source>
        <dbReference type="ARBA" id="ARBA00022691"/>
    </source>
</evidence>
<dbReference type="PANTHER" id="PTHR13370:SF3">
    <property type="entry name" value="TRNA (GUANINE(10)-N2)-METHYLTRANSFERASE HOMOLOG"/>
    <property type="match status" value="1"/>
</dbReference>
<dbReference type="Pfam" id="PF01555">
    <property type="entry name" value="N6_N4_Mtase"/>
    <property type="match status" value="1"/>
</dbReference>
<dbReference type="GO" id="GO:0032259">
    <property type="term" value="P:methylation"/>
    <property type="evidence" value="ECO:0007669"/>
    <property type="project" value="UniProtKB-KW"/>
</dbReference>
<dbReference type="InterPro" id="IPR017985">
    <property type="entry name" value="MeTrfase_CN4_CS"/>
</dbReference>
<keyword evidence="4" id="KW-0949">S-adenosyl-L-methionine</keyword>
<dbReference type="PANTHER" id="PTHR13370">
    <property type="entry name" value="RNA METHYLASE-RELATED"/>
    <property type="match status" value="1"/>
</dbReference>
<evidence type="ECO:0000313" key="10">
    <source>
        <dbReference type="EMBL" id="OGH92156.1"/>
    </source>
</evidence>
<evidence type="ECO:0000256" key="3">
    <source>
        <dbReference type="ARBA" id="ARBA00022679"/>
    </source>
</evidence>